<proteinExistence type="predicted"/>
<organism evidence="2 3">
    <name type="scientific">Datura stramonium</name>
    <name type="common">Jimsonweed</name>
    <name type="synonym">Common thornapple</name>
    <dbReference type="NCBI Taxonomy" id="4076"/>
    <lineage>
        <taxon>Eukaryota</taxon>
        <taxon>Viridiplantae</taxon>
        <taxon>Streptophyta</taxon>
        <taxon>Embryophyta</taxon>
        <taxon>Tracheophyta</taxon>
        <taxon>Spermatophyta</taxon>
        <taxon>Magnoliopsida</taxon>
        <taxon>eudicotyledons</taxon>
        <taxon>Gunneridae</taxon>
        <taxon>Pentapetalae</taxon>
        <taxon>asterids</taxon>
        <taxon>lamiids</taxon>
        <taxon>Solanales</taxon>
        <taxon>Solanaceae</taxon>
        <taxon>Solanoideae</taxon>
        <taxon>Datureae</taxon>
        <taxon>Datura</taxon>
    </lineage>
</organism>
<sequence>MIHLRIQRVKSESGSGREMMQSNESYLFEPREERMLEDWRSIYHPKENKVQLPVEMRRHAYRNEGNPREAEKMRGKRGISVLVQS</sequence>
<reference evidence="2 3" key="1">
    <citation type="journal article" date="2021" name="BMC Genomics">
        <title>Datura genome reveals duplications of psychoactive alkaloid biosynthetic genes and high mutation rate following tissue culture.</title>
        <authorList>
            <person name="Rajewski A."/>
            <person name="Carter-House D."/>
            <person name="Stajich J."/>
            <person name="Litt A."/>
        </authorList>
    </citation>
    <scope>NUCLEOTIDE SEQUENCE [LARGE SCALE GENOMIC DNA]</scope>
    <source>
        <strain evidence="2">AR-01</strain>
    </source>
</reference>
<protein>
    <submittedName>
        <fullName evidence="2">Uncharacterized protein</fullName>
    </submittedName>
</protein>
<feature type="region of interest" description="Disordered" evidence="1">
    <location>
        <begin position="1"/>
        <end position="25"/>
    </location>
</feature>
<keyword evidence="3" id="KW-1185">Reference proteome</keyword>
<accession>A0ABS8VI56</accession>
<feature type="region of interest" description="Disordered" evidence="1">
    <location>
        <begin position="63"/>
        <end position="85"/>
    </location>
</feature>
<evidence type="ECO:0000256" key="1">
    <source>
        <dbReference type="SAM" id="MobiDB-lite"/>
    </source>
</evidence>
<comment type="caution">
    <text evidence="2">The sequence shown here is derived from an EMBL/GenBank/DDBJ whole genome shotgun (WGS) entry which is preliminary data.</text>
</comment>
<gene>
    <name evidence="2" type="ORF">HAX54_036347</name>
</gene>
<name>A0ABS8VI56_DATST</name>
<evidence type="ECO:0000313" key="3">
    <source>
        <dbReference type="Proteomes" id="UP000823775"/>
    </source>
</evidence>
<dbReference type="EMBL" id="JACEIK010004811">
    <property type="protein sequence ID" value="MCD9646476.1"/>
    <property type="molecule type" value="Genomic_DNA"/>
</dbReference>
<evidence type="ECO:0000313" key="2">
    <source>
        <dbReference type="EMBL" id="MCD9646476.1"/>
    </source>
</evidence>
<dbReference type="Proteomes" id="UP000823775">
    <property type="component" value="Unassembled WGS sequence"/>
</dbReference>
<feature type="compositionally biased region" description="Basic and acidic residues" evidence="1">
    <location>
        <begin position="63"/>
        <end position="73"/>
    </location>
</feature>